<comment type="caution">
    <text evidence="1">The sequence shown here is derived from an EMBL/GenBank/DDBJ whole genome shotgun (WGS) entry which is preliminary data.</text>
</comment>
<sequence length="806" mass="91676">MAATLAYHHNIFWNSTTPERCFPKLVKERKSNRKFDLGSEPECSKSRFCYTTQSKCQKVYSLPPNSFLPRVLVETVESGSLEDALNLFEKMNHLDTYIWNVMIRGYTDRGLFREAINLYHRMGYDGIRGDNFTYPFVIKACGELFALIEGEKIHAKLHKIGLDKDVYICNSLIIMYAKLWHIDSALRVFAEMPSKDLVSWNSMISSYSFVKEHLSSLKCFREMLQVGIRPDRFSMISALNACSLGLYASTGKELYCIALRLGFELDVMIQTSLIDMYGKCGKLDYAERVFDRIPIRNVVAWNAMINSYALNAQPVKAFGSLKIMLQADNLTVDNVTLINLLPSCTQLGAVLQGKSIHGYTIRKGFLPHPVLETALLNMYGEFGILKLAEVTFNHMMEKNLVTWNAMIAVYVQNGWNCKALKLFEELLSEHLRPDTVTVASILPAYANLASLREGRQIHGYIMKLQYLSNTVVSNSIIYMYASCGDLEAARKIFDRMTCKDIVSWNTIIMAYAIHGMGRISIELFSQMERDGFQPNDSTFVSLLSSCSNSGLVNEGWEYYKLMKLNYGMEPKIEHYGCMLDLIGRTGKLDQATSFIEEMPLLPTARIWGSLLNASRKKGDIELAEFAAQHIFSTENDNTGCYVVLSNMYAEVGRWEKVKETKSIMKKERSEKTLAYSITETNFGLHRFTNHDRSHIESDMIYNVLDILSRKMGEKKCIHNTKFKPSDFARKSANSPQNHSVRLAVCFGLISTTIGNPVLVRKNTRICEDCHIGIKKISETTRREIIVGDSKVFHHFGDGHCSCGDYW</sequence>
<name>A0ACB9KKK3_BAUVA</name>
<evidence type="ECO:0000313" key="1">
    <source>
        <dbReference type="EMBL" id="KAI4297805.1"/>
    </source>
</evidence>
<protein>
    <submittedName>
        <fullName evidence="1">Uncharacterized protein</fullName>
    </submittedName>
</protein>
<evidence type="ECO:0000313" key="2">
    <source>
        <dbReference type="Proteomes" id="UP000828941"/>
    </source>
</evidence>
<gene>
    <name evidence="1" type="ORF">L6164_037670</name>
</gene>
<dbReference type="EMBL" id="CM039439">
    <property type="protein sequence ID" value="KAI4297805.1"/>
    <property type="molecule type" value="Genomic_DNA"/>
</dbReference>
<reference evidence="1 2" key="1">
    <citation type="journal article" date="2022" name="DNA Res.">
        <title>Chromosomal-level genome assembly of the orchid tree Bauhinia variegata (Leguminosae; Cercidoideae) supports the allotetraploid origin hypothesis of Bauhinia.</title>
        <authorList>
            <person name="Zhong Y."/>
            <person name="Chen Y."/>
            <person name="Zheng D."/>
            <person name="Pang J."/>
            <person name="Liu Y."/>
            <person name="Luo S."/>
            <person name="Meng S."/>
            <person name="Qian L."/>
            <person name="Wei D."/>
            <person name="Dai S."/>
            <person name="Zhou R."/>
        </authorList>
    </citation>
    <scope>NUCLEOTIDE SEQUENCE [LARGE SCALE GENOMIC DNA]</scope>
    <source>
        <strain evidence="1">BV-YZ2020</strain>
    </source>
</reference>
<keyword evidence="2" id="KW-1185">Reference proteome</keyword>
<organism evidence="1 2">
    <name type="scientific">Bauhinia variegata</name>
    <name type="common">Purple orchid tree</name>
    <name type="synonym">Phanera variegata</name>
    <dbReference type="NCBI Taxonomy" id="167791"/>
    <lineage>
        <taxon>Eukaryota</taxon>
        <taxon>Viridiplantae</taxon>
        <taxon>Streptophyta</taxon>
        <taxon>Embryophyta</taxon>
        <taxon>Tracheophyta</taxon>
        <taxon>Spermatophyta</taxon>
        <taxon>Magnoliopsida</taxon>
        <taxon>eudicotyledons</taxon>
        <taxon>Gunneridae</taxon>
        <taxon>Pentapetalae</taxon>
        <taxon>rosids</taxon>
        <taxon>fabids</taxon>
        <taxon>Fabales</taxon>
        <taxon>Fabaceae</taxon>
        <taxon>Cercidoideae</taxon>
        <taxon>Cercideae</taxon>
        <taxon>Bauhiniinae</taxon>
        <taxon>Bauhinia</taxon>
    </lineage>
</organism>
<accession>A0ACB9KKK3</accession>
<dbReference type="Proteomes" id="UP000828941">
    <property type="component" value="Chromosome 14"/>
</dbReference>
<proteinExistence type="predicted"/>